<dbReference type="InterPro" id="IPR031321">
    <property type="entry name" value="UCP012641"/>
</dbReference>
<organism evidence="2 3">
    <name type="scientific">Siphonobacter aquaeclarae</name>
    <dbReference type="NCBI Taxonomy" id="563176"/>
    <lineage>
        <taxon>Bacteria</taxon>
        <taxon>Pseudomonadati</taxon>
        <taxon>Bacteroidota</taxon>
        <taxon>Cytophagia</taxon>
        <taxon>Cytophagales</taxon>
        <taxon>Cytophagaceae</taxon>
        <taxon>Siphonobacter</taxon>
    </lineage>
</organism>
<dbReference type="Proteomes" id="UP000198901">
    <property type="component" value="Unassembled WGS sequence"/>
</dbReference>
<dbReference type="InterPro" id="IPR011201">
    <property type="entry name" value="Zinc-ribbon_6_bact"/>
</dbReference>
<protein>
    <recommendedName>
        <fullName evidence="1">Zinc-ribbon domain-containing protein</fullName>
    </recommendedName>
</protein>
<dbReference type="Pfam" id="PF15887">
    <property type="entry name" value="Peptidase_Mx"/>
    <property type="match status" value="1"/>
</dbReference>
<evidence type="ECO:0000313" key="2">
    <source>
        <dbReference type="EMBL" id="SDM53843.1"/>
    </source>
</evidence>
<sequence length="363" mass="41351">MKTFACQCGNTLHFENSRCVSCGRDVGWCPSCKGMRSFTSTGTPAYTCDHCQASTVQCTNYRDFQVCNQMVAVTTTWEEAPAYCSCCALNRTIPDLSIPGNQEKWYQLETAKRRLLYNLDLLDLPYASVFDGFELPLTFEFKDDVVEEDGQVEKTFTGHADGVITIHIREADPVEREKNRVAFGEAHRTLIGHFRHEIGHYYWQLLVQNRREEAFKVVFGDHDNPSYSEALDTYYRNGPAPDWPQRCVSAYASMHPWEDFAETFRAYLEMISVLDTAENVSLLLDEEEKESFAGIELDTLLRHYEQLGIKANELNRAMGLPDLVPEVFTPAVADKMRFIHRLVKTGRRMKRAWGMGQGAAGMG</sequence>
<evidence type="ECO:0000259" key="1">
    <source>
        <dbReference type="Pfam" id="PF10005"/>
    </source>
</evidence>
<dbReference type="AlphaFoldDB" id="A0A1G9U224"/>
<gene>
    <name evidence="2" type="ORF">SAMN04488090_3635</name>
</gene>
<name>A0A1G9U224_9BACT</name>
<dbReference type="Gene3D" id="3.40.390.70">
    <property type="match status" value="1"/>
</dbReference>
<dbReference type="Pfam" id="PF10005">
    <property type="entry name" value="Zn_ribbon_DZR_6"/>
    <property type="match status" value="1"/>
</dbReference>
<evidence type="ECO:0000313" key="3">
    <source>
        <dbReference type="Proteomes" id="UP000198901"/>
    </source>
</evidence>
<proteinExistence type="predicted"/>
<dbReference type="OrthoDB" id="256753at2"/>
<accession>A0A1G9U224</accession>
<dbReference type="PIRSF" id="PIRSF012641">
    <property type="entry name" value="UCP012641"/>
    <property type="match status" value="1"/>
</dbReference>
<keyword evidence="3" id="KW-1185">Reference proteome</keyword>
<feature type="domain" description="Zinc-ribbon" evidence="1">
    <location>
        <begin position="4"/>
        <end position="97"/>
    </location>
</feature>
<reference evidence="2 3" key="1">
    <citation type="submission" date="2016-10" db="EMBL/GenBank/DDBJ databases">
        <authorList>
            <person name="de Groot N.N."/>
        </authorList>
    </citation>
    <scope>NUCLEOTIDE SEQUENCE [LARGE SCALE GENOMIC DNA]</scope>
    <source>
        <strain evidence="2 3">DSM 21668</strain>
    </source>
</reference>
<dbReference type="EMBL" id="FNGS01000007">
    <property type="protein sequence ID" value="SDM53843.1"/>
    <property type="molecule type" value="Genomic_DNA"/>
</dbReference>
<dbReference type="STRING" id="563176.SAMN04488090_3635"/>
<dbReference type="RefSeq" id="WP_093205526.1">
    <property type="nucleotide sequence ID" value="NZ_FNGS01000007.1"/>
</dbReference>